<reference evidence="1 2" key="1">
    <citation type="submission" date="2018-04" db="EMBL/GenBank/DDBJ databases">
        <title>The genome of golden apple snail Pomacea canaliculata provides insight into stress tolerance and invasive adaptation.</title>
        <authorList>
            <person name="Liu C."/>
            <person name="Liu B."/>
            <person name="Ren Y."/>
            <person name="Zhang Y."/>
            <person name="Wang H."/>
            <person name="Li S."/>
            <person name="Jiang F."/>
            <person name="Yin L."/>
            <person name="Zhang G."/>
            <person name="Qian W."/>
            <person name="Fan W."/>
        </authorList>
    </citation>
    <scope>NUCLEOTIDE SEQUENCE [LARGE SCALE GENOMIC DNA]</scope>
    <source>
        <strain evidence="1">SZHN2017</strain>
        <tissue evidence="1">Muscle</tissue>
    </source>
</reference>
<name>A0A2T7NCX8_POMCA</name>
<organism evidence="1 2">
    <name type="scientific">Pomacea canaliculata</name>
    <name type="common">Golden apple snail</name>
    <dbReference type="NCBI Taxonomy" id="400727"/>
    <lineage>
        <taxon>Eukaryota</taxon>
        <taxon>Metazoa</taxon>
        <taxon>Spiralia</taxon>
        <taxon>Lophotrochozoa</taxon>
        <taxon>Mollusca</taxon>
        <taxon>Gastropoda</taxon>
        <taxon>Caenogastropoda</taxon>
        <taxon>Architaenioglossa</taxon>
        <taxon>Ampullarioidea</taxon>
        <taxon>Ampullariidae</taxon>
        <taxon>Pomacea</taxon>
    </lineage>
</organism>
<keyword evidence="2" id="KW-1185">Reference proteome</keyword>
<gene>
    <name evidence="1" type="ORF">C0Q70_21582</name>
</gene>
<dbReference type="Proteomes" id="UP000245119">
    <property type="component" value="Linkage Group LG14"/>
</dbReference>
<sequence length="67" mass="7637">MRQHKQLSPTSYRYLIQPDMDSEPKGVVVEFTLKDKDPLKDIGTAELRINDDKVTGIDLDGDCMELI</sequence>
<comment type="caution">
    <text evidence="1">The sequence shown here is derived from an EMBL/GenBank/DDBJ whole genome shotgun (WGS) entry which is preliminary data.</text>
</comment>
<proteinExistence type="predicted"/>
<accession>A0A2T7NCX8</accession>
<evidence type="ECO:0000313" key="1">
    <source>
        <dbReference type="EMBL" id="PVD19023.1"/>
    </source>
</evidence>
<evidence type="ECO:0000313" key="2">
    <source>
        <dbReference type="Proteomes" id="UP000245119"/>
    </source>
</evidence>
<dbReference type="AlphaFoldDB" id="A0A2T7NCX8"/>
<protein>
    <submittedName>
        <fullName evidence="1">Uncharacterized protein</fullName>
    </submittedName>
</protein>
<dbReference type="EMBL" id="PZQS01000014">
    <property type="protein sequence ID" value="PVD19023.1"/>
    <property type="molecule type" value="Genomic_DNA"/>
</dbReference>